<dbReference type="PANTHER" id="PTHR43245:SF23">
    <property type="entry name" value="NAD(P)-BINDING DOMAIN-CONTAINING PROTEIN"/>
    <property type="match status" value="1"/>
</dbReference>
<comment type="caution">
    <text evidence="2">The sequence shown here is derived from an EMBL/GenBank/DDBJ whole genome shotgun (WGS) entry which is preliminary data.</text>
</comment>
<name>A0A2M6K9V5_9BACT</name>
<protein>
    <recommendedName>
        <fullName evidence="1">NAD-dependent epimerase/dehydratase domain-containing protein</fullName>
    </recommendedName>
</protein>
<dbReference type="SUPFAM" id="SSF51735">
    <property type="entry name" value="NAD(P)-binding Rossmann-fold domains"/>
    <property type="match status" value="1"/>
</dbReference>
<dbReference type="InterPro" id="IPR050177">
    <property type="entry name" value="Lipid_A_modif_metabolic_enz"/>
</dbReference>
<dbReference type="Pfam" id="PF01370">
    <property type="entry name" value="Epimerase"/>
    <property type="match status" value="1"/>
</dbReference>
<proteinExistence type="predicted"/>
<evidence type="ECO:0000259" key="1">
    <source>
        <dbReference type="Pfam" id="PF01370"/>
    </source>
</evidence>
<reference evidence="2 3" key="1">
    <citation type="submission" date="2017-09" db="EMBL/GenBank/DDBJ databases">
        <title>Depth-based differentiation of microbial function through sediment-hosted aquifers and enrichment of novel symbionts in the deep terrestrial subsurface.</title>
        <authorList>
            <person name="Probst A.J."/>
            <person name="Ladd B."/>
            <person name="Jarett J.K."/>
            <person name="Geller-Mcgrath D.E."/>
            <person name="Sieber C.M."/>
            <person name="Emerson J.B."/>
            <person name="Anantharaman K."/>
            <person name="Thomas B.C."/>
            <person name="Malmstrom R."/>
            <person name="Stieglmeier M."/>
            <person name="Klingl A."/>
            <person name="Woyke T."/>
            <person name="Ryan C.M."/>
            <person name="Banfield J.F."/>
        </authorList>
    </citation>
    <scope>NUCLEOTIDE SEQUENCE [LARGE SCALE GENOMIC DNA]</scope>
    <source>
        <strain evidence="2">CG11_big_fil_rev_8_21_14_0_20_39_10</strain>
    </source>
</reference>
<dbReference type="AlphaFoldDB" id="A0A2M6K9V5"/>
<dbReference type="Gene3D" id="3.40.50.720">
    <property type="entry name" value="NAD(P)-binding Rossmann-like Domain"/>
    <property type="match status" value="1"/>
</dbReference>
<dbReference type="PANTHER" id="PTHR43245">
    <property type="entry name" value="BIFUNCTIONAL POLYMYXIN RESISTANCE PROTEIN ARNA"/>
    <property type="match status" value="1"/>
</dbReference>
<sequence>MEIKKVLVTGSEGYIGKVLVKKLMDKGYFAVGLDTNYYMDEDPTRYKFLHQDIRKLDNISLTNFDAIIHLAALSNDPIGAIDPTLTEEINGKASIRLAQRAKKAGVKRFLFSSSCSIYGIAKEDEVNEESDVNPLTAYARSKKQVEDALLDLSCETFCTGILRNSTVYGYSPNFRDDLVVNNLMACAFVTGELRIMSDGTPWRPLIDVRDLSDIFVEFLNVDPKKINGSVFNIGFNDSNFQVKDIINLIQKEIPECKVVYTGEHGADSRSYKVRFNKFQQVFPHIVQNWPLPKSIHDLRLQLKKIHFSLGDFDQMKYSRLTKIKKLLQDKKIDNKLFWL</sequence>
<dbReference type="Proteomes" id="UP000230869">
    <property type="component" value="Unassembled WGS sequence"/>
</dbReference>
<dbReference type="EMBL" id="PCWW01000021">
    <property type="protein sequence ID" value="PIR13742.1"/>
    <property type="molecule type" value="Genomic_DNA"/>
</dbReference>
<evidence type="ECO:0000313" key="3">
    <source>
        <dbReference type="Proteomes" id="UP000230869"/>
    </source>
</evidence>
<gene>
    <name evidence="2" type="ORF">COV49_01180</name>
</gene>
<feature type="domain" description="NAD-dependent epimerase/dehydratase" evidence="1">
    <location>
        <begin position="6"/>
        <end position="234"/>
    </location>
</feature>
<dbReference type="InterPro" id="IPR036291">
    <property type="entry name" value="NAD(P)-bd_dom_sf"/>
</dbReference>
<evidence type="ECO:0000313" key="2">
    <source>
        <dbReference type="EMBL" id="PIR13742.1"/>
    </source>
</evidence>
<accession>A0A2M6K9V5</accession>
<dbReference type="CDD" id="cd08946">
    <property type="entry name" value="SDR_e"/>
    <property type="match status" value="1"/>
</dbReference>
<dbReference type="InterPro" id="IPR001509">
    <property type="entry name" value="Epimerase_deHydtase"/>
</dbReference>
<organism evidence="2 3">
    <name type="scientific">Candidatus Falkowbacteria bacterium CG11_big_fil_rev_8_21_14_0_20_39_10</name>
    <dbReference type="NCBI Taxonomy" id="1974570"/>
    <lineage>
        <taxon>Bacteria</taxon>
        <taxon>Candidatus Falkowiibacteriota</taxon>
    </lineage>
</organism>